<dbReference type="Pfam" id="PF09680">
    <property type="entry name" value="YjcZ_2"/>
    <property type="match status" value="1"/>
</dbReference>
<evidence type="ECO:0000313" key="7">
    <source>
        <dbReference type="EMBL" id="RNA66831.1"/>
    </source>
</evidence>
<comment type="subcellular location">
    <subcellularLocation>
        <location evidence="1">Membrane</location>
        <topology evidence="1">Single-pass membrane protein</topology>
    </subcellularLocation>
</comment>
<evidence type="ECO:0000256" key="2">
    <source>
        <dbReference type="ARBA" id="ARBA00010221"/>
    </source>
</evidence>
<name>A0A3M7TMJ4_9BACI</name>
<dbReference type="PROSITE" id="PS51257">
    <property type="entry name" value="PROKAR_LIPOPROTEIN"/>
    <property type="match status" value="1"/>
</dbReference>
<dbReference type="EMBL" id="RHIB01000003">
    <property type="protein sequence ID" value="RNA66831.1"/>
    <property type="molecule type" value="Genomic_DNA"/>
</dbReference>
<dbReference type="Proteomes" id="UP000278746">
    <property type="component" value="Unassembled WGS sequence"/>
</dbReference>
<evidence type="ECO:0000256" key="6">
    <source>
        <dbReference type="SAM" id="Phobius"/>
    </source>
</evidence>
<organism evidence="7 8">
    <name type="scientific">Alteribacter keqinensis</name>
    <dbReference type="NCBI Taxonomy" id="2483800"/>
    <lineage>
        <taxon>Bacteria</taxon>
        <taxon>Bacillati</taxon>
        <taxon>Bacillota</taxon>
        <taxon>Bacilli</taxon>
        <taxon>Bacillales</taxon>
        <taxon>Bacillaceae</taxon>
        <taxon>Alteribacter</taxon>
    </lineage>
</organism>
<evidence type="ECO:0000256" key="5">
    <source>
        <dbReference type="ARBA" id="ARBA00023136"/>
    </source>
</evidence>
<evidence type="ECO:0000256" key="4">
    <source>
        <dbReference type="ARBA" id="ARBA00022989"/>
    </source>
</evidence>
<dbReference type="RefSeq" id="WP_122900666.1">
    <property type="nucleotide sequence ID" value="NZ_RHIB01000003.1"/>
</dbReference>
<keyword evidence="4 6" id="KW-1133">Transmembrane helix</keyword>
<gene>
    <name evidence="7" type="primary">yjcZ</name>
    <name evidence="7" type="ORF">EBO34_16625</name>
</gene>
<evidence type="ECO:0000256" key="1">
    <source>
        <dbReference type="ARBA" id="ARBA00004167"/>
    </source>
</evidence>
<comment type="caution">
    <text evidence="7">The sequence shown here is derived from an EMBL/GenBank/DDBJ whole genome shotgun (WGS) entry which is preliminary data.</text>
</comment>
<dbReference type="AlphaFoldDB" id="A0A3M7TMJ4"/>
<feature type="transmembrane region" description="Helical" evidence="6">
    <location>
        <begin position="6"/>
        <end position="25"/>
    </location>
</feature>
<evidence type="ECO:0000256" key="3">
    <source>
        <dbReference type="ARBA" id="ARBA00022692"/>
    </source>
</evidence>
<keyword evidence="8" id="KW-1185">Reference proteome</keyword>
<keyword evidence="3 6" id="KW-0812">Transmembrane</keyword>
<evidence type="ECO:0000313" key="8">
    <source>
        <dbReference type="Proteomes" id="UP000278746"/>
    </source>
</evidence>
<protein>
    <submittedName>
        <fullName evidence="7">Sporulation protein YjcZ</fullName>
    </submittedName>
</protein>
<sequence>MSKSHGASFILVIFVLLVIIGCACYNGGQVGGASYGYGCGCGW</sequence>
<accession>A0A3M7TMJ4</accession>
<reference evidence="7 8" key="1">
    <citation type="submission" date="2018-10" db="EMBL/GenBank/DDBJ databases">
        <title>Bacillus Keqinensis sp. nov., a moderately halophilic bacterium isolated from a saline-alkaline lake.</title>
        <authorList>
            <person name="Wang H."/>
        </authorList>
    </citation>
    <scope>NUCLEOTIDE SEQUENCE [LARGE SCALE GENOMIC DNA]</scope>
    <source>
        <strain evidence="7 8">KQ-3</strain>
    </source>
</reference>
<keyword evidence="5 6" id="KW-0472">Membrane</keyword>
<proteinExistence type="inferred from homology"/>
<dbReference type="InterPro" id="IPR010070">
    <property type="entry name" value="YjcZ-like"/>
</dbReference>
<comment type="similarity">
    <text evidence="2">Belongs to the SscA family.</text>
</comment>
<dbReference type="GO" id="GO:0016020">
    <property type="term" value="C:membrane"/>
    <property type="evidence" value="ECO:0007669"/>
    <property type="project" value="UniProtKB-SubCell"/>
</dbReference>